<evidence type="ECO:0000313" key="2">
    <source>
        <dbReference type="EMBL" id="MBC8430337.1"/>
    </source>
</evidence>
<comment type="caution">
    <text evidence="2">The sequence shown here is derived from an EMBL/GenBank/DDBJ whole genome shotgun (WGS) entry which is preliminary data.</text>
</comment>
<evidence type="ECO:0000313" key="3">
    <source>
        <dbReference type="Proteomes" id="UP000605201"/>
    </source>
</evidence>
<gene>
    <name evidence="2" type="ORF">H8D96_00300</name>
</gene>
<protein>
    <submittedName>
        <fullName evidence="2">Alpha/beta hydrolase</fullName>
    </submittedName>
</protein>
<keyword evidence="2" id="KW-0378">Hydrolase</keyword>
<name>A0A8J6P043_9BACT</name>
<dbReference type="PANTHER" id="PTHR43689:SF8">
    <property type="entry name" value="ALPHA_BETA-HYDROLASES SUPERFAMILY PROTEIN"/>
    <property type="match status" value="1"/>
</dbReference>
<dbReference type="SUPFAM" id="SSF53474">
    <property type="entry name" value="alpha/beta-Hydrolases"/>
    <property type="match status" value="1"/>
</dbReference>
<proteinExistence type="predicted"/>
<evidence type="ECO:0000259" key="1">
    <source>
        <dbReference type="Pfam" id="PF12697"/>
    </source>
</evidence>
<dbReference type="EMBL" id="JACNIG010000017">
    <property type="protein sequence ID" value="MBC8430337.1"/>
    <property type="molecule type" value="Genomic_DNA"/>
</dbReference>
<dbReference type="Gene3D" id="3.40.50.1820">
    <property type="entry name" value="alpha/beta hydrolase"/>
    <property type="match status" value="1"/>
</dbReference>
<reference evidence="2 3" key="1">
    <citation type="submission" date="2020-08" db="EMBL/GenBank/DDBJ databases">
        <title>Bridging the membrane lipid divide: bacteria of the FCB group superphylum have the potential to synthesize archaeal ether lipids.</title>
        <authorList>
            <person name="Villanueva L."/>
            <person name="Von Meijenfeldt F.A.B."/>
            <person name="Westbye A.B."/>
            <person name="Yadav S."/>
            <person name="Hopmans E.C."/>
            <person name="Dutilh B.E."/>
            <person name="Sinninghe Damste J.S."/>
        </authorList>
    </citation>
    <scope>NUCLEOTIDE SEQUENCE [LARGE SCALE GENOMIC DNA]</scope>
    <source>
        <strain evidence="2">NIOZ-UU17</strain>
    </source>
</reference>
<sequence length="271" mass="30248">MKPTLTNAESIPSRIFHVEAAGCRFRVKSIDMEPAKEKPTLVFLHEGLGCIELWRDFPQAVCESTGCDGLIYDRKGYGGSDTYGGPWPTDYLTIESQTYLPALLEVCNIKDAVLIGHSDGGTIALLATSFCGERIRGLITEAAHIFVEDITLEGIRRAVRAFESTDLKDRLARYHHENTDTIFNRWANRWLSLEFYDWNIEEYLAKITCPLLVLQGEDDEYGTAAQVQRIVSGVSGPVESRLISSCGHVPHFQAQEAVLSEMTDFIKSLIG</sequence>
<dbReference type="Proteomes" id="UP000605201">
    <property type="component" value="Unassembled WGS sequence"/>
</dbReference>
<feature type="domain" description="AB hydrolase-1" evidence="1">
    <location>
        <begin position="41"/>
        <end position="258"/>
    </location>
</feature>
<dbReference type="Pfam" id="PF12697">
    <property type="entry name" value="Abhydrolase_6"/>
    <property type="match status" value="1"/>
</dbReference>
<dbReference type="InterPro" id="IPR000073">
    <property type="entry name" value="AB_hydrolase_1"/>
</dbReference>
<organism evidence="2 3">
    <name type="scientific">Candidatus Desulfatibia vada</name>
    <dbReference type="NCBI Taxonomy" id="2841696"/>
    <lineage>
        <taxon>Bacteria</taxon>
        <taxon>Pseudomonadati</taxon>
        <taxon>Thermodesulfobacteriota</taxon>
        <taxon>Desulfobacteria</taxon>
        <taxon>Desulfobacterales</taxon>
        <taxon>Desulfobacterales incertae sedis</taxon>
        <taxon>Candidatus Desulfatibia</taxon>
    </lineage>
</organism>
<dbReference type="PANTHER" id="PTHR43689">
    <property type="entry name" value="HYDROLASE"/>
    <property type="match status" value="1"/>
</dbReference>
<accession>A0A8J6P043</accession>
<dbReference type="InterPro" id="IPR029058">
    <property type="entry name" value="AB_hydrolase_fold"/>
</dbReference>
<dbReference type="GO" id="GO:0016787">
    <property type="term" value="F:hydrolase activity"/>
    <property type="evidence" value="ECO:0007669"/>
    <property type="project" value="UniProtKB-KW"/>
</dbReference>
<dbReference type="AlphaFoldDB" id="A0A8J6P043"/>